<dbReference type="Gene3D" id="3.40.50.200">
    <property type="entry name" value="Peptidase S8/S53 domain"/>
    <property type="match status" value="1"/>
</dbReference>
<dbReference type="GO" id="GO:0006508">
    <property type="term" value="P:proteolysis"/>
    <property type="evidence" value="ECO:0007669"/>
    <property type="project" value="InterPro"/>
</dbReference>
<dbReference type="InterPro" id="IPR000209">
    <property type="entry name" value="Peptidase_S8/S53_dom"/>
</dbReference>
<feature type="domain" description="Peptidase S8/S53" evidence="5">
    <location>
        <begin position="40"/>
        <end position="354"/>
    </location>
</feature>
<evidence type="ECO:0000313" key="7">
    <source>
        <dbReference type="Proteomes" id="UP001163823"/>
    </source>
</evidence>
<reference evidence="6" key="1">
    <citation type="journal article" date="2023" name="Science">
        <title>Elucidation of the pathway for biosynthesis of saponin adjuvants from the soapbark tree.</title>
        <authorList>
            <person name="Reed J."/>
            <person name="Orme A."/>
            <person name="El-Demerdash A."/>
            <person name="Owen C."/>
            <person name="Martin L.B.B."/>
            <person name="Misra R.C."/>
            <person name="Kikuchi S."/>
            <person name="Rejzek M."/>
            <person name="Martin A.C."/>
            <person name="Harkess A."/>
            <person name="Leebens-Mack J."/>
            <person name="Louveau T."/>
            <person name="Stephenson M.J."/>
            <person name="Osbourn A."/>
        </authorList>
    </citation>
    <scope>NUCLEOTIDE SEQUENCE</scope>
    <source>
        <strain evidence="6">S10</strain>
    </source>
</reference>
<evidence type="ECO:0000313" key="6">
    <source>
        <dbReference type="EMBL" id="KAJ7964589.1"/>
    </source>
</evidence>
<accession>A0AAD7PRN9</accession>
<dbReference type="GO" id="GO:0004252">
    <property type="term" value="F:serine-type endopeptidase activity"/>
    <property type="evidence" value="ECO:0007669"/>
    <property type="project" value="InterPro"/>
</dbReference>
<protein>
    <submittedName>
        <fullName evidence="6">Cucumisin-like</fullName>
    </submittedName>
</protein>
<organism evidence="6 7">
    <name type="scientific">Quillaja saponaria</name>
    <name type="common">Soap bark tree</name>
    <dbReference type="NCBI Taxonomy" id="32244"/>
    <lineage>
        <taxon>Eukaryota</taxon>
        <taxon>Viridiplantae</taxon>
        <taxon>Streptophyta</taxon>
        <taxon>Embryophyta</taxon>
        <taxon>Tracheophyta</taxon>
        <taxon>Spermatophyta</taxon>
        <taxon>Magnoliopsida</taxon>
        <taxon>eudicotyledons</taxon>
        <taxon>Gunneridae</taxon>
        <taxon>Pentapetalae</taxon>
        <taxon>rosids</taxon>
        <taxon>fabids</taxon>
        <taxon>Fabales</taxon>
        <taxon>Quillajaceae</taxon>
        <taxon>Quillaja</taxon>
    </lineage>
</organism>
<evidence type="ECO:0000256" key="3">
    <source>
        <dbReference type="ARBA" id="ARBA00022729"/>
    </source>
</evidence>
<gene>
    <name evidence="6" type="ORF">O6P43_014381</name>
</gene>
<evidence type="ECO:0000256" key="2">
    <source>
        <dbReference type="ARBA" id="ARBA00011073"/>
    </source>
</evidence>
<keyword evidence="7" id="KW-1185">Reference proteome</keyword>
<dbReference type="InterPro" id="IPR045051">
    <property type="entry name" value="SBT"/>
</dbReference>
<dbReference type="Gene3D" id="3.50.30.30">
    <property type="match status" value="1"/>
</dbReference>
<evidence type="ECO:0000256" key="1">
    <source>
        <dbReference type="ARBA" id="ARBA00004613"/>
    </source>
</evidence>
<evidence type="ECO:0000259" key="5">
    <source>
        <dbReference type="Pfam" id="PF00082"/>
    </source>
</evidence>
<proteinExistence type="inferred from homology"/>
<dbReference type="InterPro" id="IPR036852">
    <property type="entry name" value="Peptidase_S8/S53_dom_sf"/>
</dbReference>
<dbReference type="CDD" id="cd02120">
    <property type="entry name" value="PA_subtilisin_like"/>
    <property type="match status" value="1"/>
</dbReference>
<sequence>MTKDLVHPPKKWRGTCHGHNFTCNNKIIGARYYRASGSFKENDIISPRDSNGHGTHTASIAAGGLVSSASLFGLGAGTARGGVPLARIAVYKPFWEGLISCDGADILAAFDDAIADGVDIISISAGQPAPDYFQDPIAIGAFHALRYGILTSTSAGNEGPALESLANFAPWLLSAAASTTDRKFFTKIQLGNRIIFEGVSINTFDLNGSFYPIIYGGDAPNVSGGFNGSSSRYCTNGTLDNNLIKGKIVLCESLEVTQLTSTSGATGLVIQNNSYLDSGFAYVLPASQIPTKDGESVLSYIRRTRFPSATIFKSNSVQHKQYSLHVPYFSSRGPNPVTHDILKPDISAPGVQILAAWSPTGSPSGYDDTIDKYNIT</sequence>
<evidence type="ECO:0000256" key="4">
    <source>
        <dbReference type="PROSITE-ProRule" id="PRU01240"/>
    </source>
</evidence>
<keyword evidence="3" id="KW-0732">Signal</keyword>
<dbReference type="PANTHER" id="PTHR10795">
    <property type="entry name" value="PROPROTEIN CONVERTASE SUBTILISIN/KEXIN"/>
    <property type="match status" value="1"/>
</dbReference>
<comment type="subcellular location">
    <subcellularLocation>
        <location evidence="1">Secreted</location>
    </subcellularLocation>
</comment>
<dbReference type="KEGG" id="qsa:O6P43_014381"/>
<comment type="similarity">
    <text evidence="2 4">Belongs to the peptidase S8 family.</text>
</comment>
<dbReference type="AlphaFoldDB" id="A0AAD7PRN9"/>
<comment type="caution">
    <text evidence="4">Lacks conserved residue(s) required for the propagation of feature annotation.</text>
</comment>
<dbReference type="GO" id="GO:0005576">
    <property type="term" value="C:extracellular region"/>
    <property type="evidence" value="ECO:0007669"/>
    <property type="project" value="UniProtKB-SubCell"/>
</dbReference>
<comment type="caution">
    <text evidence="6">The sequence shown here is derived from an EMBL/GenBank/DDBJ whole genome shotgun (WGS) entry which is preliminary data.</text>
</comment>
<dbReference type="EMBL" id="JARAOO010000006">
    <property type="protein sequence ID" value="KAJ7964589.1"/>
    <property type="molecule type" value="Genomic_DNA"/>
</dbReference>
<dbReference type="Proteomes" id="UP001163823">
    <property type="component" value="Chromosome 6"/>
</dbReference>
<name>A0AAD7PRN9_QUISA</name>
<dbReference type="PROSITE" id="PS51892">
    <property type="entry name" value="SUBTILASE"/>
    <property type="match status" value="1"/>
</dbReference>
<dbReference type="Pfam" id="PF00082">
    <property type="entry name" value="Peptidase_S8"/>
    <property type="match status" value="1"/>
</dbReference>
<dbReference type="SUPFAM" id="SSF52743">
    <property type="entry name" value="Subtilisin-like"/>
    <property type="match status" value="1"/>
</dbReference>